<accession>A0A1Y2HQY4</accession>
<dbReference type="AlphaFoldDB" id="A0A1Y2HQY4"/>
<dbReference type="Proteomes" id="UP000193411">
    <property type="component" value="Unassembled WGS sequence"/>
</dbReference>
<reference evidence="2 3" key="1">
    <citation type="submission" date="2016-07" db="EMBL/GenBank/DDBJ databases">
        <title>Pervasive Adenine N6-methylation of Active Genes in Fungi.</title>
        <authorList>
            <consortium name="DOE Joint Genome Institute"/>
            <person name="Mondo S.J."/>
            <person name="Dannebaum R.O."/>
            <person name="Kuo R.C."/>
            <person name="Labutti K."/>
            <person name="Haridas S."/>
            <person name="Kuo A."/>
            <person name="Salamov A."/>
            <person name="Ahrendt S.R."/>
            <person name="Lipzen A."/>
            <person name="Sullivan W."/>
            <person name="Andreopoulos W.B."/>
            <person name="Clum A."/>
            <person name="Lindquist E."/>
            <person name="Daum C."/>
            <person name="Ramamoorthy G.K."/>
            <person name="Gryganskyi A."/>
            <person name="Culley D."/>
            <person name="Magnuson J.K."/>
            <person name="James T.Y."/>
            <person name="O'Malley M.A."/>
            <person name="Stajich J.E."/>
            <person name="Spatafora J.W."/>
            <person name="Visel A."/>
            <person name="Grigoriev I.V."/>
        </authorList>
    </citation>
    <scope>NUCLEOTIDE SEQUENCE [LARGE SCALE GENOMIC DNA]</scope>
    <source>
        <strain evidence="2 3">PL171</strain>
    </source>
</reference>
<evidence type="ECO:0000313" key="3">
    <source>
        <dbReference type="Proteomes" id="UP000193411"/>
    </source>
</evidence>
<evidence type="ECO:0000313" key="2">
    <source>
        <dbReference type="EMBL" id="ORZ37005.1"/>
    </source>
</evidence>
<evidence type="ECO:0000256" key="1">
    <source>
        <dbReference type="SAM" id="MobiDB-lite"/>
    </source>
</evidence>
<organism evidence="2 3">
    <name type="scientific">Catenaria anguillulae PL171</name>
    <dbReference type="NCBI Taxonomy" id="765915"/>
    <lineage>
        <taxon>Eukaryota</taxon>
        <taxon>Fungi</taxon>
        <taxon>Fungi incertae sedis</taxon>
        <taxon>Blastocladiomycota</taxon>
        <taxon>Blastocladiomycetes</taxon>
        <taxon>Blastocladiales</taxon>
        <taxon>Catenariaceae</taxon>
        <taxon>Catenaria</taxon>
    </lineage>
</organism>
<name>A0A1Y2HQY4_9FUNG</name>
<protein>
    <submittedName>
        <fullName evidence="2">Uncharacterized protein</fullName>
    </submittedName>
</protein>
<feature type="compositionally biased region" description="Basic residues" evidence="1">
    <location>
        <begin position="85"/>
        <end position="99"/>
    </location>
</feature>
<keyword evidence="3" id="KW-1185">Reference proteome</keyword>
<comment type="caution">
    <text evidence="2">The sequence shown here is derived from an EMBL/GenBank/DDBJ whole genome shotgun (WGS) entry which is preliminary data.</text>
</comment>
<proteinExistence type="predicted"/>
<gene>
    <name evidence="2" type="ORF">BCR44DRAFT_1050196</name>
</gene>
<feature type="region of interest" description="Disordered" evidence="1">
    <location>
        <begin position="52"/>
        <end position="138"/>
    </location>
</feature>
<feature type="compositionally biased region" description="Low complexity" evidence="1">
    <location>
        <begin position="64"/>
        <end position="83"/>
    </location>
</feature>
<dbReference type="EMBL" id="MCFL01000014">
    <property type="protein sequence ID" value="ORZ37005.1"/>
    <property type="molecule type" value="Genomic_DNA"/>
</dbReference>
<sequence length="150" mass="17265">MNRTMRLQRHTLSAFLSRSSTSSRRLLIHTHTGPAVVSHRRRQPSQQAFLHLRHYAPDQPMTMSPRLPQTSPTLSSPSSAPTRPRLPRPIHTKMRHRATPPRSCRSSRVTQRSQTLPRRNRAGRCSTWPPGTATRASHKRFWRAAQTRTL</sequence>
<feature type="compositionally biased region" description="Polar residues" evidence="1">
    <location>
        <begin position="104"/>
        <end position="117"/>
    </location>
</feature>